<dbReference type="RefSeq" id="WP_163957899.1">
    <property type="nucleotide sequence ID" value="NZ_BAAAES010000012.1"/>
</dbReference>
<name>A0ABN1I0T4_9SPHN</name>
<dbReference type="EMBL" id="BAAAES010000012">
    <property type="protein sequence ID" value="GAA0676797.1"/>
    <property type="molecule type" value="Genomic_DNA"/>
</dbReference>
<organism evidence="1 2">
    <name type="scientific">Sphingomonas insulae</name>
    <dbReference type="NCBI Taxonomy" id="424800"/>
    <lineage>
        <taxon>Bacteria</taxon>
        <taxon>Pseudomonadati</taxon>
        <taxon>Pseudomonadota</taxon>
        <taxon>Alphaproteobacteria</taxon>
        <taxon>Sphingomonadales</taxon>
        <taxon>Sphingomonadaceae</taxon>
        <taxon>Sphingomonas</taxon>
    </lineage>
</organism>
<evidence type="ECO:0000313" key="2">
    <source>
        <dbReference type="Proteomes" id="UP001500238"/>
    </source>
</evidence>
<comment type="caution">
    <text evidence="1">The sequence shown here is derived from an EMBL/GenBank/DDBJ whole genome shotgun (WGS) entry which is preliminary data.</text>
</comment>
<accession>A0ABN1I0T4</accession>
<evidence type="ECO:0000313" key="1">
    <source>
        <dbReference type="EMBL" id="GAA0676797.1"/>
    </source>
</evidence>
<sequence>MSENSTGSGNWTDPDDAPEWTEEMFATAEVAVGDRVIRPGAWRSAGRPPIGAATKRQVTLRLDPDVIERFRADGPGWQGRMNAALRKAAGFSAITPHVTDEPLK</sequence>
<keyword evidence="2" id="KW-1185">Reference proteome</keyword>
<protein>
    <submittedName>
        <fullName evidence="1">BrnA antitoxin family protein</fullName>
    </submittedName>
</protein>
<dbReference type="InterPro" id="IPR025528">
    <property type="entry name" value="BrnA_antitoxin"/>
</dbReference>
<dbReference type="Pfam" id="PF14384">
    <property type="entry name" value="BrnA_antitoxin"/>
    <property type="match status" value="1"/>
</dbReference>
<dbReference type="Proteomes" id="UP001500238">
    <property type="component" value="Unassembled WGS sequence"/>
</dbReference>
<proteinExistence type="predicted"/>
<gene>
    <name evidence="1" type="ORF">GCM10009102_31690</name>
</gene>
<reference evidence="1 2" key="1">
    <citation type="journal article" date="2019" name="Int. J. Syst. Evol. Microbiol.">
        <title>The Global Catalogue of Microorganisms (GCM) 10K type strain sequencing project: providing services to taxonomists for standard genome sequencing and annotation.</title>
        <authorList>
            <consortium name="The Broad Institute Genomics Platform"/>
            <consortium name="The Broad Institute Genome Sequencing Center for Infectious Disease"/>
            <person name="Wu L."/>
            <person name="Ma J."/>
        </authorList>
    </citation>
    <scope>NUCLEOTIDE SEQUENCE [LARGE SCALE GENOMIC DNA]</scope>
    <source>
        <strain evidence="1 2">JCM 14603</strain>
    </source>
</reference>